<accession>G0N356</accession>
<dbReference type="EMBL" id="GL379833">
    <property type="protein sequence ID" value="EGT51419.1"/>
    <property type="molecule type" value="Genomic_DNA"/>
</dbReference>
<dbReference type="PANTHER" id="PTHR23028:SF124">
    <property type="entry name" value="ACYL_TRANSF_3 DOMAIN-CONTAINING PROTEIN-RELATED"/>
    <property type="match status" value="1"/>
</dbReference>
<reference evidence="3" key="1">
    <citation type="submission" date="2011-07" db="EMBL/GenBank/DDBJ databases">
        <authorList>
            <consortium name="Caenorhabditis brenneri Sequencing and Analysis Consortium"/>
            <person name="Wilson R.K."/>
        </authorList>
    </citation>
    <scope>NUCLEOTIDE SEQUENCE [LARGE SCALE GENOMIC DNA]</scope>
    <source>
        <strain evidence="3">PB2801</strain>
    </source>
</reference>
<dbReference type="InterPro" id="IPR043968">
    <property type="entry name" value="SGNH"/>
</dbReference>
<dbReference type="STRING" id="135651.G0N356"/>
<dbReference type="Proteomes" id="UP000008068">
    <property type="component" value="Unassembled WGS sequence"/>
</dbReference>
<proteinExistence type="predicted"/>
<dbReference type="PANTHER" id="PTHR23028">
    <property type="entry name" value="ACETYLTRANSFERASE"/>
    <property type="match status" value="1"/>
</dbReference>
<feature type="domain" description="SGNH" evidence="1">
    <location>
        <begin position="72"/>
        <end position="250"/>
    </location>
</feature>
<evidence type="ECO:0000313" key="2">
    <source>
        <dbReference type="EMBL" id="EGT51419.1"/>
    </source>
</evidence>
<dbReference type="InParanoid" id="G0N356"/>
<evidence type="ECO:0000259" key="1">
    <source>
        <dbReference type="Pfam" id="PF19040"/>
    </source>
</evidence>
<sequence length="271" mass="32571">MWIWRLKSCWKPMKMMRSPRKAATGFSRLFWFLDFYFFLSHWIPKLCDDVARLNHQWNLNDYQSLFVPTCHYEACEPLYPTRLSDVCKSNFTDFEDHIRKEQPDYVFMFTRFVTIGDPSPPNFDPIYQIMKKQMQKFIANIRYKLYILHAMPRPNIEYIEEIVPMIRNGKPLEIFDDLLVNHTLYKTARRRYTQLLEDCNGKCVLVDYNPEFWNEESQNFRFFDKNGLSYFTTTTHLTPRGIEHVRHVWRDICRGLKNDTAEAPGARSTSD</sequence>
<name>G0N356_CAEBE</name>
<dbReference type="AlphaFoldDB" id="G0N356"/>
<dbReference type="GO" id="GO:0016020">
    <property type="term" value="C:membrane"/>
    <property type="evidence" value="ECO:0007669"/>
    <property type="project" value="TreeGrafter"/>
</dbReference>
<dbReference type="HOGENOM" id="CLU_1027547_0_0_1"/>
<dbReference type="InterPro" id="IPR050879">
    <property type="entry name" value="Acyltransferase_3"/>
</dbReference>
<gene>
    <name evidence="2" type="ORF">CAEBREN_19098</name>
</gene>
<dbReference type="OrthoDB" id="5842273at2759"/>
<dbReference type="Pfam" id="PF19040">
    <property type="entry name" value="SGNH"/>
    <property type="match status" value="1"/>
</dbReference>
<protein>
    <recommendedName>
        <fullName evidence="1">SGNH domain-containing protein</fullName>
    </recommendedName>
</protein>
<dbReference type="eggNOG" id="ENOG502SGA9">
    <property type="taxonomic scope" value="Eukaryota"/>
</dbReference>
<evidence type="ECO:0000313" key="3">
    <source>
        <dbReference type="Proteomes" id="UP000008068"/>
    </source>
</evidence>
<organism evidence="3">
    <name type="scientific">Caenorhabditis brenneri</name>
    <name type="common">Nematode worm</name>
    <dbReference type="NCBI Taxonomy" id="135651"/>
    <lineage>
        <taxon>Eukaryota</taxon>
        <taxon>Metazoa</taxon>
        <taxon>Ecdysozoa</taxon>
        <taxon>Nematoda</taxon>
        <taxon>Chromadorea</taxon>
        <taxon>Rhabditida</taxon>
        <taxon>Rhabditina</taxon>
        <taxon>Rhabditomorpha</taxon>
        <taxon>Rhabditoidea</taxon>
        <taxon>Rhabditidae</taxon>
        <taxon>Peloderinae</taxon>
        <taxon>Caenorhabditis</taxon>
    </lineage>
</organism>
<dbReference type="GO" id="GO:0000271">
    <property type="term" value="P:polysaccharide biosynthetic process"/>
    <property type="evidence" value="ECO:0007669"/>
    <property type="project" value="TreeGrafter"/>
</dbReference>
<keyword evidence="3" id="KW-1185">Reference proteome</keyword>